<evidence type="ECO:0000256" key="1">
    <source>
        <dbReference type="SAM" id="MobiDB-lite"/>
    </source>
</evidence>
<dbReference type="Proteomes" id="UP000190890">
    <property type="component" value="Unassembled WGS sequence"/>
</dbReference>
<evidence type="ECO:0000313" key="4">
    <source>
        <dbReference type="Proteomes" id="UP000190890"/>
    </source>
</evidence>
<dbReference type="InterPro" id="IPR052258">
    <property type="entry name" value="Diverse_Func_Domain-Protein"/>
</dbReference>
<dbReference type="PANTHER" id="PTHR37612">
    <property type="entry name" value="FIBROIN HEAVY CHAIN FIB-H LIKE PROTEIN"/>
    <property type="match status" value="1"/>
</dbReference>
<dbReference type="STRING" id="29367.CLPUN_13170"/>
<feature type="region of interest" description="Disordered" evidence="1">
    <location>
        <begin position="306"/>
        <end position="338"/>
    </location>
</feature>
<dbReference type="EMBL" id="LZZM01000080">
    <property type="protein sequence ID" value="OOM80651.1"/>
    <property type="molecule type" value="Genomic_DNA"/>
</dbReference>
<reference evidence="3 4" key="1">
    <citation type="submission" date="2016-05" db="EMBL/GenBank/DDBJ databases">
        <title>Microbial solvent formation.</title>
        <authorList>
            <person name="Poehlein A."/>
            <person name="Montoya Solano J.D."/>
            <person name="Flitsch S."/>
            <person name="Krabben P."/>
            <person name="Duerre P."/>
            <person name="Daniel R."/>
        </authorList>
    </citation>
    <scope>NUCLEOTIDE SEQUENCE [LARGE SCALE GENOMIC DNA]</scope>
    <source>
        <strain evidence="3 4">DSM 2619</strain>
    </source>
</reference>
<dbReference type="OrthoDB" id="1715639at2"/>
<feature type="compositionally biased region" description="Polar residues" evidence="1">
    <location>
        <begin position="456"/>
        <end position="470"/>
    </location>
</feature>
<keyword evidence="2" id="KW-0472">Membrane</keyword>
<evidence type="ECO:0000256" key="2">
    <source>
        <dbReference type="SAM" id="Phobius"/>
    </source>
</evidence>
<dbReference type="AlphaFoldDB" id="A0A1S8TSF9"/>
<organism evidence="3 4">
    <name type="scientific">Clostridium puniceum</name>
    <dbReference type="NCBI Taxonomy" id="29367"/>
    <lineage>
        <taxon>Bacteria</taxon>
        <taxon>Bacillati</taxon>
        <taxon>Bacillota</taxon>
        <taxon>Clostridia</taxon>
        <taxon>Eubacteriales</taxon>
        <taxon>Clostridiaceae</taxon>
        <taxon>Clostridium</taxon>
    </lineage>
</organism>
<keyword evidence="2" id="KW-0812">Transmembrane</keyword>
<dbReference type="RefSeq" id="WP_077846524.1">
    <property type="nucleotide sequence ID" value="NZ_LZZM01000080.1"/>
</dbReference>
<keyword evidence="4" id="KW-1185">Reference proteome</keyword>
<name>A0A1S8TSF9_9CLOT</name>
<proteinExistence type="predicted"/>
<feature type="transmembrane region" description="Helical" evidence="2">
    <location>
        <begin position="139"/>
        <end position="158"/>
    </location>
</feature>
<evidence type="ECO:0000313" key="3">
    <source>
        <dbReference type="EMBL" id="OOM80651.1"/>
    </source>
</evidence>
<accession>A0A1S8TSF9</accession>
<keyword evidence="2" id="KW-1133">Transmembrane helix</keyword>
<comment type="caution">
    <text evidence="3">The sequence shown here is derived from an EMBL/GenBank/DDBJ whole genome shotgun (WGS) entry which is preliminary data.</text>
</comment>
<feature type="compositionally biased region" description="Polar residues" evidence="1">
    <location>
        <begin position="427"/>
        <end position="436"/>
    </location>
</feature>
<feature type="transmembrane region" description="Helical" evidence="2">
    <location>
        <begin position="55"/>
        <end position="75"/>
    </location>
</feature>
<feature type="transmembrane region" description="Helical" evidence="2">
    <location>
        <begin position="21"/>
        <end position="49"/>
    </location>
</feature>
<feature type="compositionally biased region" description="Low complexity" evidence="1">
    <location>
        <begin position="370"/>
        <end position="386"/>
    </location>
</feature>
<sequence length="515" mass="56652">MNALDKKILDFIKKSGRKIKLNFLISKILMGLQASLVLTLIILIIALFIPFESCYKLISGIIIISAFTSILWGIIKFPKKKEIALIADSKGLKERVTTALEFIRDESEIAVAQKKDTAHSIEAYDFKRNLPIKVERREVYNIIILVILCCIITAIPTVSKKEAEKLRDFTSSKNEVINKIDKEEKKLEKDTELTKEEKEELKKILQGAKKELKETNKKEDTNKLMDRLEKKFDEMKEKTDSQKKKELVDQVKKNLVEKQKNEEAKEALKNLNEINKSLNKNKIGKDILEALKSGDKEALKNKLKALNSSMPNLSNKEKSELSNSLKEAAANLSDEELKDLLEESSDKLLEGEIDPSELADALVSLKTKSDGSSKSNNSKDATKGNGSSSGSGNGSGQGNGSGSGSGSGSGGSGNGGGWNTGSKNGNENTSIPNSGEQVFIPGRQVGNDENLKGDKSSNGTSQSIETQKGLNFNGEKKDYNSVVGDYSEEEIDSMNNSSLPENLQDVVKDYFNGLE</sequence>
<gene>
    <name evidence="3" type="ORF">CLPUN_13170</name>
</gene>
<feature type="compositionally biased region" description="Gly residues" evidence="1">
    <location>
        <begin position="387"/>
        <end position="419"/>
    </location>
</feature>
<feature type="region of interest" description="Disordered" evidence="1">
    <location>
        <begin position="360"/>
        <end position="478"/>
    </location>
</feature>
<dbReference type="PANTHER" id="PTHR37612:SF20">
    <property type="entry name" value="PER-HEXAMER REPEAT PROTEIN 5-RELATED"/>
    <property type="match status" value="1"/>
</dbReference>
<protein>
    <submittedName>
        <fullName evidence="3">Uncharacterized protein</fullName>
    </submittedName>
</protein>